<dbReference type="InterPro" id="IPR027408">
    <property type="entry name" value="PNPase/RNase_PH_dom_sf"/>
</dbReference>
<dbReference type="AlphaFoldDB" id="A0AAV9IXI4"/>
<evidence type="ECO:0000259" key="3">
    <source>
        <dbReference type="Pfam" id="PF01138"/>
    </source>
</evidence>
<dbReference type="GO" id="GO:0003723">
    <property type="term" value="F:RNA binding"/>
    <property type="evidence" value="ECO:0007669"/>
    <property type="project" value="TreeGrafter"/>
</dbReference>
<organism evidence="4 5">
    <name type="scientific">Cyanidium caldarium</name>
    <name type="common">Red alga</name>
    <dbReference type="NCBI Taxonomy" id="2771"/>
    <lineage>
        <taxon>Eukaryota</taxon>
        <taxon>Rhodophyta</taxon>
        <taxon>Bangiophyceae</taxon>
        <taxon>Cyanidiales</taxon>
        <taxon>Cyanidiaceae</taxon>
        <taxon>Cyanidium</taxon>
    </lineage>
</organism>
<keyword evidence="5" id="KW-1185">Reference proteome</keyword>
<comment type="similarity">
    <text evidence="1">Belongs to the RNase PH family.</text>
</comment>
<dbReference type="GO" id="GO:0071051">
    <property type="term" value="P:poly(A)-dependent snoRNA 3'-end processing"/>
    <property type="evidence" value="ECO:0007669"/>
    <property type="project" value="TreeGrafter"/>
</dbReference>
<evidence type="ECO:0000256" key="2">
    <source>
        <dbReference type="SAM" id="MobiDB-lite"/>
    </source>
</evidence>
<feature type="region of interest" description="Disordered" evidence="2">
    <location>
        <begin position="150"/>
        <end position="194"/>
    </location>
</feature>
<evidence type="ECO:0000313" key="5">
    <source>
        <dbReference type="Proteomes" id="UP001301350"/>
    </source>
</evidence>
<sequence>MGVPELLSGDGLRLDGRREGEVRRLTVELGTVSGADGSAYVEQGQTRVLVAVYGPLEPPGGGGSVYQSLLAASTAAALESCASAGRTPRRPGRRVHTMEIEENDEILDEGECAGVPEKPLRVLPPATAMGRVRCEYSVASFASAPASARAFRAQRRRQQQRHRAAAAAGDVSAPPDSTAGSASRPSKFERQSREAAARIRQVFEGVILSGGDARSGGTSRLMPPHAVVDVFVQVLQSDGGELAVAINAASLALVHAGVPMRGLPVACSATALPHQRKLVPAVDPSAWEMRQASLANTAMGGVPQVTVVTLPSEADDRMPLLYVDYQAATSLPEQPGIPPTRATGDLFEQVAHLAASVGCPQLHRVMHTAAVAHLGQELARREWSATAAFIAAVQ</sequence>
<gene>
    <name evidence="4" type="ORF">CDCA_CDCA09G2840</name>
</gene>
<dbReference type="InterPro" id="IPR050080">
    <property type="entry name" value="RNase_PH"/>
</dbReference>
<dbReference type="GO" id="GO:0034475">
    <property type="term" value="P:U4 snRNA 3'-end processing"/>
    <property type="evidence" value="ECO:0007669"/>
    <property type="project" value="TreeGrafter"/>
</dbReference>
<dbReference type="InterPro" id="IPR020568">
    <property type="entry name" value="Ribosomal_Su5_D2-typ_SF"/>
</dbReference>
<accession>A0AAV9IXI4</accession>
<feature type="domain" description="Exoribonuclease phosphorolytic" evidence="3">
    <location>
        <begin position="180"/>
        <end position="259"/>
    </location>
</feature>
<evidence type="ECO:0000313" key="4">
    <source>
        <dbReference type="EMBL" id="KAK4536815.1"/>
    </source>
</evidence>
<dbReference type="Gene3D" id="3.30.230.70">
    <property type="entry name" value="GHMP Kinase, N-terminal domain"/>
    <property type="match status" value="2"/>
</dbReference>
<dbReference type="GO" id="GO:0016075">
    <property type="term" value="P:rRNA catabolic process"/>
    <property type="evidence" value="ECO:0007669"/>
    <property type="project" value="TreeGrafter"/>
</dbReference>
<dbReference type="PANTHER" id="PTHR11953">
    <property type="entry name" value="EXOSOME COMPLEX COMPONENT"/>
    <property type="match status" value="1"/>
</dbReference>
<dbReference type="GO" id="GO:0000177">
    <property type="term" value="C:cytoplasmic exosome (RNase complex)"/>
    <property type="evidence" value="ECO:0007669"/>
    <property type="project" value="TreeGrafter"/>
</dbReference>
<comment type="caution">
    <text evidence="4">The sequence shown here is derived from an EMBL/GenBank/DDBJ whole genome shotgun (WGS) entry which is preliminary data.</text>
</comment>
<dbReference type="PANTHER" id="PTHR11953:SF0">
    <property type="entry name" value="EXOSOME COMPLEX COMPONENT RRP41"/>
    <property type="match status" value="1"/>
</dbReference>
<dbReference type="Pfam" id="PF01138">
    <property type="entry name" value="RNase_PH"/>
    <property type="match status" value="2"/>
</dbReference>
<name>A0AAV9IXI4_CYACA</name>
<feature type="compositionally biased region" description="Basic residues" evidence="2">
    <location>
        <begin position="152"/>
        <end position="164"/>
    </location>
</feature>
<dbReference type="GO" id="GO:0005730">
    <property type="term" value="C:nucleolus"/>
    <property type="evidence" value="ECO:0007669"/>
    <property type="project" value="TreeGrafter"/>
</dbReference>
<dbReference type="Proteomes" id="UP001301350">
    <property type="component" value="Unassembled WGS sequence"/>
</dbReference>
<dbReference type="EMBL" id="JANCYW010000009">
    <property type="protein sequence ID" value="KAK4536815.1"/>
    <property type="molecule type" value="Genomic_DNA"/>
</dbReference>
<proteinExistence type="inferred from homology"/>
<feature type="domain" description="Exoribonuclease phosphorolytic" evidence="3">
    <location>
        <begin position="21"/>
        <end position="62"/>
    </location>
</feature>
<reference evidence="4 5" key="1">
    <citation type="submission" date="2022-07" db="EMBL/GenBank/DDBJ databases">
        <title>Genome-wide signatures of adaptation to extreme environments.</title>
        <authorList>
            <person name="Cho C.H."/>
            <person name="Yoon H.S."/>
        </authorList>
    </citation>
    <scope>NUCLEOTIDE SEQUENCE [LARGE SCALE GENOMIC DNA]</scope>
    <source>
        <strain evidence="4 5">DBV 063 E5</strain>
    </source>
</reference>
<protein>
    <recommendedName>
        <fullName evidence="3">Exoribonuclease phosphorolytic domain-containing protein</fullName>
    </recommendedName>
</protein>
<dbReference type="SUPFAM" id="SSF54211">
    <property type="entry name" value="Ribosomal protein S5 domain 2-like"/>
    <property type="match status" value="2"/>
</dbReference>
<dbReference type="GO" id="GO:0000176">
    <property type="term" value="C:nuclear exosome (RNase complex)"/>
    <property type="evidence" value="ECO:0007669"/>
    <property type="project" value="TreeGrafter"/>
</dbReference>
<dbReference type="GO" id="GO:0071028">
    <property type="term" value="P:nuclear mRNA surveillance"/>
    <property type="evidence" value="ECO:0007669"/>
    <property type="project" value="TreeGrafter"/>
</dbReference>
<evidence type="ECO:0000256" key="1">
    <source>
        <dbReference type="ARBA" id="ARBA00006678"/>
    </source>
</evidence>
<dbReference type="InterPro" id="IPR001247">
    <property type="entry name" value="ExoRNase_PH_dom1"/>
</dbReference>